<evidence type="ECO:0000313" key="1">
    <source>
        <dbReference type="EMBL" id="MBB5791963.1"/>
    </source>
</evidence>
<dbReference type="InterPro" id="IPR016193">
    <property type="entry name" value="Cytidine_deaminase-like"/>
</dbReference>
<name>A0A7W9GYA2_9ACTN</name>
<accession>A0A7W9GYA2</accession>
<evidence type="ECO:0008006" key="3">
    <source>
        <dbReference type="Google" id="ProtNLM"/>
    </source>
</evidence>
<dbReference type="AlphaFoldDB" id="A0A7W9GYA2"/>
<dbReference type="RefSeq" id="WP_184829144.1">
    <property type="nucleotide sequence ID" value="NZ_JACHMM010000001.1"/>
</dbReference>
<dbReference type="Proteomes" id="UP000542813">
    <property type="component" value="Unassembled WGS sequence"/>
</dbReference>
<dbReference type="EMBL" id="JACHMM010000001">
    <property type="protein sequence ID" value="MBB5791963.1"/>
    <property type="molecule type" value="Genomic_DNA"/>
</dbReference>
<comment type="caution">
    <text evidence="1">The sequence shown here is derived from an EMBL/GenBank/DDBJ whole genome shotgun (WGS) entry which is preliminary data.</text>
</comment>
<protein>
    <recommendedName>
        <fullName evidence="3">Cytidine deaminase</fullName>
    </recommendedName>
</protein>
<dbReference type="Gene3D" id="3.40.140.10">
    <property type="entry name" value="Cytidine Deaminase, domain 2"/>
    <property type="match status" value="1"/>
</dbReference>
<dbReference type="GO" id="GO:0003824">
    <property type="term" value="F:catalytic activity"/>
    <property type="evidence" value="ECO:0007669"/>
    <property type="project" value="InterPro"/>
</dbReference>
<evidence type="ECO:0000313" key="2">
    <source>
        <dbReference type="Proteomes" id="UP000542813"/>
    </source>
</evidence>
<sequence>MRDTLDPEDAKILTLARSARARTGVAAGAAVRDTDGRTYAAADVALPSLRLSALQLAVASAVSSGATGLEAAAVVTTGVPGQVDVVVVSDLGGPGIPVYVAGPDGTPLTALRS</sequence>
<gene>
    <name evidence="1" type="ORF">HD601_006538</name>
</gene>
<organism evidence="1 2">
    <name type="scientific">Jiangella mangrovi</name>
    <dbReference type="NCBI Taxonomy" id="1524084"/>
    <lineage>
        <taxon>Bacteria</taxon>
        <taxon>Bacillati</taxon>
        <taxon>Actinomycetota</taxon>
        <taxon>Actinomycetes</taxon>
        <taxon>Jiangellales</taxon>
        <taxon>Jiangellaceae</taxon>
        <taxon>Jiangella</taxon>
    </lineage>
</organism>
<proteinExistence type="predicted"/>
<dbReference type="SUPFAM" id="SSF53927">
    <property type="entry name" value="Cytidine deaminase-like"/>
    <property type="match status" value="1"/>
</dbReference>
<keyword evidence="2" id="KW-1185">Reference proteome</keyword>
<reference evidence="1 2" key="1">
    <citation type="submission" date="2020-08" db="EMBL/GenBank/DDBJ databases">
        <title>Sequencing the genomes of 1000 actinobacteria strains.</title>
        <authorList>
            <person name="Klenk H.-P."/>
        </authorList>
    </citation>
    <scope>NUCLEOTIDE SEQUENCE [LARGE SCALE GENOMIC DNA]</scope>
    <source>
        <strain evidence="1 2">DSM 102122</strain>
    </source>
</reference>